<keyword evidence="2" id="KW-1185">Reference proteome</keyword>
<dbReference type="Pfam" id="PF02585">
    <property type="entry name" value="PIG-L"/>
    <property type="match status" value="1"/>
</dbReference>
<evidence type="ECO:0000313" key="2">
    <source>
        <dbReference type="Proteomes" id="UP000199440"/>
    </source>
</evidence>
<gene>
    <name evidence="1" type="ORF">SAMN04488514_101675</name>
</gene>
<proteinExistence type="predicted"/>
<organism evidence="1 2">
    <name type="scientific">Kriegella aquimaris</name>
    <dbReference type="NCBI Taxonomy" id="192904"/>
    <lineage>
        <taxon>Bacteria</taxon>
        <taxon>Pseudomonadati</taxon>
        <taxon>Bacteroidota</taxon>
        <taxon>Flavobacteriia</taxon>
        <taxon>Flavobacteriales</taxon>
        <taxon>Flavobacteriaceae</taxon>
        <taxon>Kriegella</taxon>
    </lineage>
</organism>
<name>A0A1G9JRQ1_9FLAO</name>
<evidence type="ECO:0000313" key="1">
    <source>
        <dbReference type="EMBL" id="SDL39966.1"/>
    </source>
</evidence>
<protein>
    <submittedName>
        <fullName evidence="1">GlcNAc-PI de-N-acetylase</fullName>
    </submittedName>
</protein>
<dbReference type="RefSeq" id="WP_089885249.1">
    <property type="nucleotide sequence ID" value="NZ_FNGV01000001.1"/>
</dbReference>
<accession>A0A1G9JRQ1</accession>
<reference evidence="1 2" key="1">
    <citation type="submission" date="2016-10" db="EMBL/GenBank/DDBJ databases">
        <authorList>
            <person name="de Groot N.N."/>
        </authorList>
    </citation>
    <scope>NUCLEOTIDE SEQUENCE [LARGE SCALE GENOMIC DNA]</scope>
    <source>
        <strain evidence="1 2">DSM 19886</strain>
    </source>
</reference>
<dbReference type="Gene3D" id="3.40.50.10320">
    <property type="entry name" value="LmbE-like"/>
    <property type="match status" value="1"/>
</dbReference>
<dbReference type="InterPro" id="IPR003737">
    <property type="entry name" value="GlcNAc_PI_deacetylase-related"/>
</dbReference>
<dbReference type="Proteomes" id="UP000199440">
    <property type="component" value="Unassembled WGS sequence"/>
</dbReference>
<sequence length="458" mass="52803">MKRSILFVTIIIISLLLLKITHSYLNAREAIYPYDPNIDYRYSEDNAHVLSLFLKNNQIAIPDTIDDNYSAFLKLEVSSTFLGNWFQTGVESTIRDKSSIDYFEDGVDGFRFINISSILDKGPKKLDLKGIRTALEDQEAKLYLFKNEDLSKTKILVIATHPDDAEIAAYGLYSKYPNTFVLNIKSGESGPFKYDEVYSDTIAHYRKKGQLRTWNSITVPLLGGIDHNNTLNLGYFSNLKKMFIENPKEFQAAFTKSRDIDTYRKQNFSVLKDSLTGSSNWPSLIENLAYLLNYLKPDIIVTPYPALEAHEEHQYTTIAVMEALKKNNMKSGELFLYSNHFILNEYYPYGKAGGSISLPPNFNNDLYYKRIFSNPLNTDLQKDKLFALEAMNDLRPDTEWRFGLKSMRKAFQTAKGEISQSDNSYFRRAVRSNELFFIVPIKDIYKPNVWNKITTTEH</sequence>
<dbReference type="EMBL" id="FNGV01000001">
    <property type="protein sequence ID" value="SDL39966.1"/>
    <property type="molecule type" value="Genomic_DNA"/>
</dbReference>
<dbReference type="SUPFAM" id="SSF102588">
    <property type="entry name" value="LmbE-like"/>
    <property type="match status" value="1"/>
</dbReference>
<dbReference type="OrthoDB" id="9815144at2"/>
<dbReference type="InterPro" id="IPR024078">
    <property type="entry name" value="LmbE-like_dom_sf"/>
</dbReference>
<dbReference type="AlphaFoldDB" id="A0A1G9JRQ1"/>